<reference evidence="3" key="1">
    <citation type="journal article" date="2019" name="Int. J. Syst. Evol. Microbiol.">
        <title>The Global Catalogue of Microorganisms (GCM) 10K type strain sequencing project: providing services to taxonomists for standard genome sequencing and annotation.</title>
        <authorList>
            <consortium name="The Broad Institute Genomics Platform"/>
            <consortium name="The Broad Institute Genome Sequencing Center for Infectious Disease"/>
            <person name="Wu L."/>
            <person name="Ma J."/>
        </authorList>
    </citation>
    <scope>NUCLEOTIDE SEQUENCE [LARGE SCALE GENOMIC DNA]</scope>
    <source>
        <strain evidence="3">CCM 8925</strain>
    </source>
</reference>
<dbReference type="Proteomes" id="UP001597104">
    <property type="component" value="Unassembled WGS sequence"/>
</dbReference>
<dbReference type="CDD" id="cd13608">
    <property type="entry name" value="PBP2_OpuCC_like"/>
    <property type="match status" value="1"/>
</dbReference>
<proteinExistence type="predicted"/>
<sequence length="309" mass="34682">MRKHKLTKLTVLFLALVTVLAGCGFPGLSSSSKDTVKIAAQNTTEQQIMAAVLQQMIEHYSNLKTTVISNLGSGTVSFQAQKRGDADLTAIRYNGTDFQTVLNKSGVTDPQKVDQMVRKEFEQKYHMTYFPSYGFADTYQFMVTQAYAKKHNLNTVSDLKKIAPQMRVGIDQIWMNRHGDGYSGFQKRYGFSFGSVYPMQIGLVYNALASGKMDSVLGYSTDGRIGSYNLKLLKDNLHFFPPYNASVVVNDAALKRHPQLKGILHRLDGKIPLKTMQRLNYKVDNNLQEPSVVAEQFLKQNNYFEGSGD</sequence>
<dbReference type="Gene3D" id="3.40.190.10">
    <property type="entry name" value="Periplasmic binding protein-like II"/>
    <property type="match status" value="1"/>
</dbReference>
<gene>
    <name evidence="2" type="ORF">ACFQZ7_10760</name>
</gene>
<dbReference type="PROSITE" id="PS51257">
    <property type="entry name" value="PROKAR_LIPOPROTEIN"/>
    <property type="match status" value="1"/>
</dbReference>
<protein>
    <submittedName>
        <fullName evidence="2">Osmoprotectant ABC transporter substrate-binding protein</fullName>
    </submittedName>
</protein>
<dbReference type="EMBL" id="JBHTIO010000045">
    <property type="protein sequence ID" value="MFD0898204.1"/>
    <property type="molecule type" value="Genomic_DNA"/>
</dbReference>
<evidence type="ECO:0000259" key="1">
    <source>
        <dbReference type="Pfam" id="PF04069"/>
    </source>
</evidence>
<dbReference type="SUPFAM" id="SSF53850">
    <property type="entry name" value="Periplasmic binding protein-like II"/>
    <property type="match status" value="1"/>
</dbReference>
<accession>A0ABW3ED28</accession>
<dbReference type="Gene3D" id="3.40.190.120">
    <property type="entry name" value="Osmoprotection protein (prox), domain 2"/>
    <property type="match status" value="1"/>
</dbReference>
<keyword evidence="3" id="KW-1185">Reference proteome</keyword>
<comment type="caution">
    <text evidence="2">The sequence shown here is derived from an EMBL/GenBank/DDBJ whole genome shotgun (WGS) entry which is preliminary data.</text>
</comment>
<evidence type="ECO:0000313" key="2">
    <source>
        <dbReference type="EMBL" id="MFD0898204.1"/>
    </source>
</evidence>
<name>A0ABW3ED28_9LACO</name>
<dbReference type="RefSeq" id="WP_137637504.1">
    <property type="nucleotide sequence ID" value="NZ_BJDN01000009.1"/>
</dbReference>
<feature type="domain" description="ABC-type glycine betaine transport system substrate-binding" evidence="1">
    <location>
        <begin position="34"/>
        <end position="300"/>
    </location>
</feature>
<evidence type="ECO:0000313" key="3">
    <source>
        <dbReference type="Proteomes" id="UP001597104"/>
    </source>
</evidence>
<dbReference type="InterPro" id="IPR007210">
    <property type="entry name" value="ABC_Gly_betaine_transp_sub-bd"/>
</dbReference>
<organism evidence="2 3">
    <name type="scientific">Loigolactobacillus binensis</name>
    <dbReference type="NCBI Taxonomy" id="2559922"/>
    <lineage>
        <taxon>Bacteria</taxon>
        <taxon>Bacillati</taxon>
        <taxon>Bacillota</taxon>
        <taxon>Bacilli</taxon>
        <taxon>Lactobacillales</taxon>
        <taxon>Lactobacillaceae</taxon>
        <taxon>Loigolactobacillus</taxon>
    </lineage>
</organism>
<dbReference type="Pfam" id="PF04069">
    <property type="entry name" value="OpuAC"/>
    <property type="match status" value="1"/>
</dbReference>